<evidence type="ECO:0000313" key="3">
    <source>
        <dbReference type="Proteomes" id="UP001058974"/>
    </source>
</evidence>
<name>A0A9D5BI30_PEA</name>
<feature type="region of interest" description="Disordered" evidence="1">
    <location>
        <begin position="1"/>
        <end position="119"/>
    </location>
</feature>
<dbReference type="EMBL" id="JAMSHJ010000001">
    <property type="protein sequence ID" value="KAI5444088.1"/>
    <property type="molecule type" value="Genomic_DNA"/>
</dbReference>
<dbReference type="Gramene" id="Psat01G0263200-T1">
    <property type="protein sequence ID" value="KAI5444088.1"/>
    <property type="gene ID" value="KIW84_012632"/>
</dbReference>
<dbReference type="Proteomes" id="UP001058974">
    <property type="component" value="Chromosome 1"/>
</dbReference>
<gene>
    <name evidence="2" type="ORF">KIW84_012632</name>
</gene>
<feature type="compositionally biased region" description="Polar residues" evidence="1">
    <location>
        <begin position="1"/>
        <end position="13"/>
    </location>
</feature>
<keyword evidence="3" id="KW-1185">Reference proteome</keyword>
<reference evidence="2 3" key="1">
    <citation type="journal article" date="2022" name="Nat. Genet.">
        <title>Improved pea reference genome and pan-genome highlight genomic features and evolutionary characteristics.</title>
        <authorList>
            <person name="Yang T."/>
            <person name="Liu R."/>
            <person name="Luo Y."/>
            <person name="Hu S."/>
            <person name="Wang D."/>
            <person name="Wang C."/>
            <person name="Pandey M.K."/>
            <person name="Ge S."/>
            <person name="Xu Q."/>
            <person name="Li N."/>
            <person name="Li G."/>
            <person name="Huang Y."/>
            <person name="Saxena R.K."/>
            <person name="Ji Y."/>
            <person name="Li M."/>
            <person name="Yan X."/>
            <person name="He Y."/>
            <person name="Liu Y."/>
            <person name="Wang X."/>
            <person name="Xiang C."/>
            <person name="Varshney R.K."/>
            <person name="Ding H."/>
            <person name="Gao S."/>
            <person name="Zong X."/>
        </authorList>
    </citation>
    <scope>NUCLEOTIDE SEQUENCE [LARGE SCALE GENOMIC DNA]</scope>
    <source>
        <strain evidence="2 3">cv. Zhongwan 6</strain>
    </source>
</reference>
<organism evidence="2 3">
    <name type="scientific">Pisum sativum</name>
    <name type="common">Garden pea</name>
    <name type="synonym">Lathyrus oleraceus</name>
    <dbReference type="NCBI Taxonomy" id="3888"/>
    <lineage>
        <taxon>Eukaryota</taxon>
        <taxon>Viridiplantae</taxon>
        <taxon>Streptophyta</taxon>
        <taxon>Embryophyta</taxon>
        <taxon>Tracheophyta</taxon>
        <taxon>Spermatophyta</taxon>
        <taxon>Magnoliopsida</taxon>
        <taxon>eudicotyledons</taxon>
        <taxon>Gunneridae</taxon>
        <taxon>Pentapetalae</taxon>
        <taxon>rosids</taxon>
        <taxon>fabids</taxon>
        <taxon>Fabales</taxon>
        <taxon>Fabaceae</taxon>
        <taxon>Papilionoideae</taxon>
        <taxon>50 kb inversion clade</taxon>
        <taxon>NPAAA clade</taxon>
        <taxon>Hologalegina</taxon>
        <taxon>IRL clade</taxon>
        <taxon>Fabeae</taxon>
        <taxon>Lathyrus</taxon>
    </lineage>
</organism>
<protein>
    <submittedName>
        <fullName evidence="2">Uncharacterized protein</fullName>
    </submittedName>
</protein>
<feature type="compositionally biased region" description="Polar residues" evidence="1">
    <location>
        <begin position="71"/>
        <end position="87"/>
    </location>
</feature>
<proteinExistence type="predicted"/>
<comment type="caution">
    <text evidence="2">The sequence shown here is derived from an EMBL/GenBank/DDBJ whole genome shotgun (WGS) entry which is preliminary data.</text>
</comment>
<evidence type="ECO:0000256" key="1">
    <source>
        <dbReference type="SAM" id="MobiDB-lite"/>
    </source>
</evidence>
<evidence type="ECO:0000313" key="2">
    <source>
        <dbReference type="EMBL" id="KAI5444088.1"/>
    </source>
</evidence>
<accession>A0A9D5BI30</accession>
<feature type="compositionally biased region" description="Low complexity" evidence="1">
    <location>
        <begin position="14"/>
        <end position="30"/>
    </location>
</feature>
<dbReference type="AlphaFoldDB" id="A0A9D5BI30"/>
<sequence>MSGSSVEPTSVAISNASDDSANGSAENDNAYNSEPAIQGPRYSSWKGPVGKRSSASFNASFILPKCDSGRDQQNPDDSCISSPTNDGIENKESDEFQPTNAHVTGKHVESQPINSPREQ</sequence>